<dbReference type="InterPro" id="IPR015424">
    <property type="entry name" value="PyrdxlP-dep_Trfase"/>
</dbReference>
<reference evidence="8 9" key="1">
    <citation type="journal article" date="2013" name="Genome Announc.">
        <title>Draft Genome Sequence of Cesiribacter andamanensis Strain AMV16T, Isolated from a Soil Sample from a Mud Volcano in the Andaman Islands, India.</title>
        <authorList>
            <person name="Shivaji S."/>
            <person name="Ara S."/>
            <person name="Begum Z."/>
            <person name="Srinivas T.N."/>
            <person name="Singh A."/>
            <person name="Kumar Pinnaka A."/>
        </authorList>
    </citation>
    <scope>NUCLEOTIDE SEQUENCE [LARGE SCALE GENOMIC DNA]</scope>
    <source>
        <strain evidence="8 9">AMV16</strain>
    </source>
</reference>
<feature type="domain" description="Aminotransferase class I/classII large" evidence="7">
    <location>
        <begin position="32"/>
        <end position="388"/>
    </location>
</feature>
<dbReference type="InterPro" id="IPR004838">
    <property type="entry name" value="NHTrfase_class1_PyrdxlP-BS"/>
</dbReference>
<dbReference type="OrthoDB" id="1489696at2"/>
<keyword evidence="5" id="KW-0663">Pyridoxal phosphate</keyword>
<dbReference type="InterPro" id="IPR050596">
    <property type="entry name" value="AspAT/PAT-like"/>
</dbReference>
<dbReference type="Gene3D" id="3.40.640.10">
    <property type="entry name" value="Type I PLP-dependent aspartate aminotransferase-like (Major domain)"/>
    <property type="match status" value="1"/>
</dbReference>
<evidence type="ECO:0000256" key="1">
    <source>
        <dbReference type="ARBA" id="ARBA00001933"/>
    </source>
</evidence>
<keyword evidence="4 6" id="KW-0808">Transferase</keyword>
<dbReference type="Proteomes" id="UP000011910">
    <property type="component" value="Unassembled WGS sequence"/>
</dbReference>
<name>M7N2F8_9BACT</name>
<organism evidence="8 9">
    <name type="scientific">Cesiribacter andamanensis AMV16</name>
    <dbReference type="NCBI Taxonomy" id="1279009"/>
    <lineage>
        <taxon>Bacteria</taxon>
        <taxon>Pseudomonadati</taxon>
        <taxon>Bacteroidota</taxon>
        <taxon>Cytophagia</taxon>
        <taxon>Cytophagales</taxon>
        <taxon>Cesiribacteraceae</taxon>
        <taxon>Cesiribacter</taxon>
    </lineage>
</organism>
<dbReference type="AlphaFoldDB" id="M7N2F8"/>
<dbReference type="GO" id="GO:0030170">
    <property type="term" value="F:pyridoxal phosphate binding"/>
    <property type="evidence" value="ECO:0007669"/>
    <property type="project" value="InterPro"/>
</dbReference>
<evidence type="ECO:0000313" key="9">
    <source>
        <dbReference type="Proteomes" id="UP000011910"/>
    </source>
</evidence>
<comment type="caution">
    <text evidence="8">The sequence shown here is derived from an EMBL/GenBank/DDBJ whole genome shotgun (WGS) entry which is preliminary data.</text>
</comment>
<dbReference type="RefSeq" id="WP_009195391.1">
    <property type="nucleotide sequence ID" value="NZ_AODQ01000043.1"/>
</dbReference>
<dbReference type="PANTHER" id="PTHR46383:SF1">
    <property type="entry name" value="ASPARTATE AMINOTRANSFERASE"/>
    <property type="match status" value="1"/>
</dbReference>
<evidence type="ECO:0000256" key="5">
    <source>
        <dbReference type="ARBA" id="ARBA00022898"/>
    </source>
</evidence>
<dbReference type="PROSITE" id="PS00105">
    <property type="entry name" value="AA_TRANSFER_CLASS_1"/>
    <property type="match status" value="1"/>
</dbReference>
<comment type="cofactor">
    <cofactor evidence="1 6">
        <name>pyridoxal 5'-phosphate</name>
        <dbReference type="ChEBI" id="CHEBI:597326"/>
    </cofactor>
</comment>
<dbReference type="CDD" id="cd00609">
    <property type="entry name" value="AAT_like"/>
    <property type="match status" value="1"/>
</dbReference>
<dbReference type="EC" id="2.6.1.-" evidence="6"/>
<evidence type="ECO:0000256" key="2">
    <source>
        <dbReference type="ARBA" id="ARBA00007441"/>
    </source>
</evidence>
<dbReference type="GO" id="GO:0006520">
    <property type="term" value="P:amino acid metabolic process"/>
    <property type="evidence" value="ECO:0007669"/>
    <property type="project" value="InterPro"/>
</dbReference>
<dbReference type="SUPFAM" id="SSF53383">
    <property type="entry name" value="PLP-dependent transferases"/>
    <property type="match status" value="1"/>
</dbReference>
<evidence type="ECO:0000256" key="4">
    <source>
        <dbReference type="ARBA" id="ARBA00022679"/>
    </source>
</evidence>
<dbReference type="eggNOG" id="COG0436">
    <property type="taxonomic scope" value="Bacteria"/>
</dbReference>
<gene>
    <name evidence="8" type="ORF">ADICEAN_01995</name>
</gene>
<proteinExistence type="inferred from homology"/>
<keyword evidence="3 6" id="KW-0032">Aminotransferase</keyword>
<dbReference type="FunFam" id="3.40.640.10:FF:000033">
    <property type="entry name" value="Aspartate aminotransferase"/>
    <property type="match status" value="1"/>
</dbReference>
<evidence type="ECO:0000256" key="6">
    <source>
        <dbReference type="RuleBase" id="RU000481"/>
    </source>
</evidence>
<sequence length="398" mass="42868">MNLLSDRIANLEESATIAMASKAREYKAKGIQIINLSLGEPDFPTPQFIQDAAKEAIDSGLYFAYPPVPGYLDLREALAQKLQEQNGIACTPANIVVSTGAKQSIANLVLCLVNPGDEVILYSPYWVSYKAIVELAGGIPVEIKGSLENNYKATAEQLEAAITPRTKAVMYSSPCNPTGAVFSPDEIRAMAEVLKRHTHVVAIADEIYEYINFTGEQISLGSIPEIADRVATVNGFSKGSAMTGWRVGYMCAPLWLASACNKMQGQFTSATNSIAQRAALAATKGGLQAANEMRNAYLRRRNLVLEGLKEIPGLKTYVPNGAFYIMPDVSSYFGKSYQGSTIRNADELALFLIDHAHVSLVSGGAFGAPESIRISYAAADEDLVEALARIKKALALLS</sequence>
<keyword evidence="9" id="KW-1185">Reference proteome</keyword>
<dbReference type="GO" id="GO:0008483">
    <property type="term" value="F:transaminase activity"/>
    <property type="evidence" value="ECO:0007669"/>
    <property type="project" value="UniProtKB-KW"/>
</dbReference>
<evidence type="ECO:0000259" key="7">
    <source>
        <dbReference type="Pfam" id="PF00155"/>
    </source>
</evidence>
<dbReference type="InterPro" id="IPR015421">
    <property type="entry name" value="PyrdxlP-dep_Trfase_major"/>
</dbReference>
<dbReference type="STRING" id="1279009.ADICEAN_01995"/>
<dbReference type="EMBL" id="AODQ01000043">
    <property type="protein sequence ID" value="EMR02848.1"/>
    <property type="molecule type" value="Genomic_DNA"/>
</dbReference>
<evidence type="ECO:0000313" key="8">
    <source>
        <dbReference type="EMBL" id="EMR02848.1"/>
    </source>
</evidence>
<dbReference type="Gene3D" id="3.90.1150.10">
    <property type="entry name" value="Aspartate Aminotransferase, domain 1"/>
    <property type="match status" value="1"/>
</dbReference>
<dbReference type="PATRIC" id="fig|1279009.4.peg.2024"/>
<dbReference type="InterPro" id="IPR004839">
    <property type="entry name" value="Aminotransferase_I/II_large"/>
</dbReference>
<dbReference type="PANTHER" id="PTHR46383">
    <property type="entry name" value="ASPARTATE AMINOTRANSFERASE"/>
    <property type="match status" value="1"/>
</dbReference>
<dbReference type="Pfam" id="PF00155">
    <property type="entry name" value="Aminotran_1_2"/>
    <property type="match status" value="1"/>
</dbReference>
<comment type="similarity">
    <text evidence="2 6">Belongs to the class-I pyridoxal-phosphate-dependent aminotransferase family.</text>
</comment>
<accession>M7N2F8</accession>
<evidence type="ECO:0000256" key="3">
    <source>
        <dbReference type="ARBA" id="ARBA00022576"/>
    </source>
</evidence>
<dbReference type="InterPro" id="IPR015422">
    <property type="entry name" value="PyrdxlP-dep_Trfase_small"/>
</dbReference>
<protein>
    <recommendedName>
        <fullName evidence="6">Aminotransferase</fullName>
        <ecNumber evidence="6">2.6.1.-</ecNumber>
    </recommendedName>
</protein>